<reference evidence="2" key="1">
    <citation type="submission" date="2015-12" db="EMBL/GenBank/DDBJ databases">
        <title>Gene expression during late stages of embryo sac development: a critical building block for successful pollen-pistil interactions.</title>
        <authorList>
            <person name="Liu Y."/>
            <person name="Joly V."/>
            <person name="Sabar M."/>
            <person name="Matton D.P."/>
        </authorList>
    </citation>
    <scope>NUCLEOTIDE SEQUENCE</scope>
</reference>
<evidence type="ECO:0000256" key="1">
    <source>
        <dbReference type="SAM" id="Phobius"/>
    </source>
</evidence>
<dbReference type="EMBL" id="GEDG01039339">
    <property type="protein sequence ID" value="JAP07157.1"/>
    <property type="molecule type" value="Transcribed_RNA"/>
</dbReference>
<feature type="transmembrane region" description="Helical" evidence="1">
    <location>
        <begin position="33"/>
        <end position="51"/>
    </location>
</feature>
<feature type="non-terminal residue" evidence="2">
    <location>
        <position position="64"/>
    </location>
</feature>
<keyword evidence="1" id="KW-0812">Transmembrane</keyword>
<keyword evidence="1" id="KW-0472">Membrane</keyword>
<protein>
    <submittedName>
        <fullName evidence="2">Putative ovule protein</fullName>
    </submittedName>
</protein>
<evidence type="ECO:0000313" key="2">
    <source>
        <dbReference type="EMBL" id="JAP07157.1"/>
    </source>
</evidence>
<name>A0A0V0GG61_SOLCH</name>
<proteinExistence type="predicted"/>
<keyword evidence="1" id="KW-1133">Transmembrane helix</keyword>
<dbReference type="AlphaFoldDB" id="A0A0V0GG61"/>
<accession>A0A0V0GG61</accession>
<organism evidence="2">
    <name type="scientific">Solanum chacoense</name>
    <name type="common">Chaco potato</name>
    <dbReference type="NCBI Taxonomy" id="4108"/>
    <lineage>
        <taxon>Eukaryota</taxon>
        <taxon>Viridiplantae</taxon>
        <taxon>Streptophyta</taxon>
        <taxon>Embryophyta</taxon>
        <taxon>Tracheophyta</taxon>
        <taxon>Spermatophyta</taxon>
        <taxon>Magnoliopsida</taxon>
        <taxon>eudicotyledons</taxon>
        <taxon>Gunneridae</taxon>
        <taxon>Pentapetalae</taxon>
        <taxon>asterids</taxon>
        <taxon>lamiids</taxon>
        <taxon>Solanales</taxon>
        <taxon>Solanaceae</taxon>
        <taxon>Solanoideae</taxon>
        <taxon>Solaneae</taxon>
        <taxon>Solanum</taxon>
    </lineage>
</organism>
<sequence length="64" mass="7894">MNMLEVWRGAAECTCRNQIFQSDKLIKTFHLKIYVHFWLLGKVFRIFIFFYKQSFGKYISEHRE</sequence>